<feature type="region of interest" description="Disordered" evidence="2">
    <location>
        <begin position="175"/>
        <end position="222"/>
    </location>
</feature>
<keyword evidence="1" id="KW-0175">Coiled coil</keyword>
<feature type="compositionally biased region" description="Polar residues" evidence="2">
    <location>
        <begin position="200"/>
        <end position="212"/>
    </location>
</feature>
<proteinExistence type="predicted"/>
<name>E3M1F1_CAERE</name>
<dbReference type="AlphaFoldDB" id="E3M1F1"/>
<dbReference type="InParanoid" id="E3M1F1"/>
<gene>
    <name evidence="3" type="ORF">CRE_06528</name>
</gene>
<organism evidence="4">
    <name type="scientific">Caenorhabditis remanei</name>
    <name type="common">Caenorhabditis vulgaris</name>
    <dbReference type="NCBI Taxonomy" id="31234"/>
    <lineage>
        <taxon>Eukaryota</taxon>
        <taxon>Metazoa</taxon>
        <taxon>Ecdysozoa</taxon>
        <taxon>Nematoda</taxon>
        <taxon>Chromadorea</taxon>
        <taxon>Rhabditida</taxon>
        <taxon>Rhabditina</taxon>
        <taxon>Rhabditomorpha</taxon>
        <taxon>Rhabditoidea</taxon>
        <taxon>Rhabditidae</taxon>
        <taxon>Peloderinae</taxon>
        <taxon>Caenorhabditis</taxon>
    </lineage>
</organism>
<sequence length="222" mass="25531">MMNSTFAQMNPAREVYAQENQYQALWNAFMVLAGDHVNLNDRLQQALKENRELKKANWNLKPEDHATQHDVETMEESIHFMSKRMDLQDETIKDLQSQLAAQQTKENKLIDENLQLNENLENSVAQNATLREEVLALHKNDMINDKTAANLHKLMSEAVQTLSASRIECGYQPLDGEKKTLTRQPRKTDHKKLESEETPKVTTRSRQSTSDASGPANKRRKM</sequence>
<evidence type="ECO:0000256" key="2">
    <source>
        <dbReference type="SAM" id="MobiDB-lite"/>
    </source>
</evidence>
<feature type="coiled-coil region" evidence="1">
    <location>
        <begin position="85"/>
        <end position="133"/>
    </location>
</feature>
<keyword evidence="4" id="KW-1185">Reference proteome</keyword>
<evidence type="ECO:0000313" key="3">
    <source>
        <dbReference type="EMBL" id="EFO88732.1"/>
    </source>
</evidence>
<reference evidence="3" key="1">
    <citation type="submission" date="2007-07" db="EMBL/GenBank/DDBJ databases">
        <title>PCAP assembly of the Caenorhabditis remanei genome.</title>
        <authorList>
            <consortium name="The Caenorhabditis remanei Sequencing Consortium"/>
            <person name="Wilson R.K."/>
        </authorList>
    </citation>
    <scope>NUCLEOTIDE SEQUENCE [LARGE SCALE GENOMIC DNA]</scope>
    <source>
        <strain evidence="3">PB4641</strain>
    </source>
</reference>
<protein>
    <submittedName>
        <fullName evidence="3">Uncharacterized protein</fullName>
    </submittedName>
</protein>
<evidence type="ECO:0000313" key="4">
    <source>
        <dbReference type="Proteomes" id="UP000008281"/>
    </source>
</evidence>
<evidence type="ECO:0000256" key="1">
    <source>
        <dbReference type="SAM" id="Coils"/>
    </source>
</evidence>
<accession>E3M1F1</accession>
<dbReference type="Proteomes" id="UP000008281">
    <property type="component" value="Unassembled WGS sequence"/>
</dbReference>
<dbReference type="EMBL" id="DS268421">
    <property type="protein sequence ID" value="EFO88732.1"/>
    <property type="molecule type" value="Genomic_DNA"/>
</dbReference>
<dbReference type="HOGENOM" id="CLU_108634_0_0_1"/>